<evidence type="ECO:0000313" key="4">
    <source>
        <dbReference type="Proteomes" id="UP001642360"/>
    </source>
</evidence>
<evidence type="ECO:0000313" key="1">
    <source>
        <dbReference type="EMBL" id="CAK9139848.1"/>
    </source>
</evidence>
<feature type="non-terminal residue" evidence="2">
    <location>
        <position position="94"/>
    </location>
</feature>
<dbReference type="AlphaFoldDB" id="A0ABC8RQP5"/>
<evidence type="ECO:0000313" key="2">
    <source>
        <dbReference type="EMBL" id="CAK9147284.1"/>
    </source>
</evidence>
<evidence type="ECO:0000313" key="3">
    <source>
        <dbReference type="EMBL" id="CAK9158289.1"/>
    </source>
</evidence>
<sequence>KFPRVKLEQGLPQKVDDLDKKIPICVENVICYEDIQDLYDQLYVQFLKQQEKVLSLIGQFNSGKEETRALQVDLVKSKAQICGLEDEKKSILDR</sequence>
<feature type="non-terminal residue" evidence="2">
    <location>
        <position position="1"/>
    </location>
</feature>
<gene>
    <name evidence="2" type="ORF">ILEXP_LOCUS15168</name>
    <name evidence="3" type="ORF">ILEXP_LOCUS26905</name>
    <name evidence="1" type="ORF">ILEXP_LOCUS7261</name>
</gene>
<organism evidence="2 4">
    <name type="scientific">Ilex paraguariensis</name>
    <name type="common">yerba mate</name>
    <dbReference type="NCBI Taxonomy" id="185542"/>
    <lineage>
        <taxon>Eukaryota</taxon>
        <taxon>Viridiplantae</taxon>
        <taxon>Streptophyta</taxon>
        <taxon>Embryophyta</taxon>
        <taxon>Tracheophyta</taxon>
        <taxon>Spermatophyta</taxon>
        <taxon>Magnoliopsida</taxon>
        <taxon>eudicotyledons</taxon>
        <taxon>Gunneridae</taxon>
        <taxon>Pentapetalae</taxon>
        <taxon>asterids</taxon>
        <taxon>campanulids</taxon>
        <taxon>Aquifoliales</taxon>
        <taxon>Aquifoliaceae</taxon>
        <taxon>Ilex</taxon>
    </lineage>
</organism>
<dbReference type="Proteomes" id="UP001642360">
    <property type="component" value="Unassembled WGS sequence"/>
</dbReference>
<protein>
    <submittedName>
        <fullName evidence="2">Uncharacterized protein</fullName>
    </submittedName>
</protein>
<keyword evidence="4" id="KW-1185">Reference proteome</keyword>
<dbReference type="EMBL" id="CAUOFW020001664">
    <property type="protein sequence ID" value="CAK9147284.1"/>
    <property type="molecule type" value="Genomic_DNA"/>
</dbReference>
<name>A0ABC8RQP5_9AQUA</name>
<dbReference type="EMBL" id="CAUOFW020000993">
    <property type="protein sequence ID" value="CAK9139848.1"/>
    <property type="molecule type" value="Genomic_DNA"/>
</dbReference>
<dbReference type="EMBL" id="CAUOFW020003149">
    <property type="protein sequence ID" value="CAK9158289.1"/>
    <property type="molecule type" value="Genomic_DNA"/>
</dbReference>
<accession>A0ABC8RQP5</accession>
<comment type="caution">
    <text evidence="2">The sequence shown here is derived from an EMBL/GenBank/DDBJ whole genome shotgun (WGS) entry which is preliminary data.</text>
</comment>
<reference evidence="2 4" key="1">
    <citation type="submission" date="2024-02" db="EMBL/GenBank/DDBJ databases">
        <authorList>
            <person name="Vignale AGUSTIN F."/>
            <person name="Sosa J E."/>
            <person name="Modenutti C."/>
        </authorList>
    </citation>
    <scope>NUCLEOTIDE SEQUENCE [LARGE SCALE GENOMIC DNA]</scope>
</reference>
<proteinExistence type="predicted"/>